<sequence>MHPFIRGELACGNLQQRTTILALMRNLSSARVATDDEVLYMIEHHALMGQGLGYIDMHLLAAVRLSDGVRLWTRDRRLNAAAQRLGYGYH</sequence>
<organism evidence="1 2">
    <name type="scientific">Isoalcanivorax pacificus W11-5</name>
    <dbReference type="NCBI Taxonomy" id="391936"/>
    <lineage>
        <taxon>Bacteria</taxon>
        <taxon>Pseudomonadati</taxon>
        <taxon>Pseudomonadota</taxon>
        <taxon>Gammaproteobacteria</taxon>
        <taxon>Oceanospirillales</taxon>
        <taxon>Alcanivoracaceae</taxon>
        <taxon>Isoalcanivorax</taxon>
    </lineage>
</organism>
<protein>
    <submittedName>
        <fullName evidence="1">PilT protein-like protein</fullName>
    </submittedName>
</protein>
<dbReference type="KEGG" id="apac:S7S_12790"/>
<evidence type="ECO:0000313" key="2">
    <source>
        <dbReference type="Proteomes" id="UP000006764"/>
    </source>
</evidence>
<dbReference type="AlphaFoldDB" id="A0A0B4XQD4"/>
<dbReference type="Proteomes" id="UP000006764">
    <property type="component" value="Chromosome"/>
</dbReference>
<dbReference type="HOGENOM" id="CLU_147393_1_0_6"/>
<dbReference type="InterPro" id="IPR029060">
    <property type="entry name" value="PIN-like_dom_sf"/>
</dbReference>
<evidence type="ECO:0000313" key="1">
    <source>
        <dbReference type="EMBL" id="AJD48970.1"/>
    </source>
</evidence>
<gene>
    <name evidence="1" type="ORF">S7S_12790</name>
</gene>
<reference evidence="1 2" key="1">
    <citation type="journal article" date="2012" name="J. Bacteriol.">
        <title>Genome sequence of an alkane-degrading bacterium, Alcanivorax pacificus type strain W11-5, isolated from deep sea sediment.</title>
        <authorList>
            <person name="Lai Q."/>
            <person name="Shao Z."/>
        </authorList>
    </citation>
    <scope>NUCLEOTIDE SEQUENCE [LARGE SCALE GENOMIC DNA]</scope>
    <source>
        <strain evidence="1 2">W11-5</strain>
    </source>
</reference>
<proteinExistence type="predicted"/>
<dbReference type="SUPFAM" id="SSF88723">
    <property type="entry name" value="PIN domain-like"/>
    <property type="match status" value="1"/>
</dbReference>
<keyword evidence="2" id="KW-1185">Reference proteome</keyword>
<dbReference type="EMBL" id="CP004387">
    <property type="protein sequence ID" value="AJD48970.1"/>
    <property type="molecule type" value="Genomic_DNA"/>
</dbReference>
<accession>A0A0B4XQD4</accession>
<name>A0A0B4XQD4_9GAMM</name>
<dbReference type="STRING" id="391936.S7S_12790"/>